<dbReference type="EMBL" id="JAGIZQ010000003">
    <property type="protein sequence ID" value="KAH6636894.1"/>
    <property type="molecule type" value="Genomic_DNA"/>
</dbReference>
<gene>
    <name evidence="1" type="ORF">F5144DRAFT_509654</name>
</gene>
<keyword evidence="2" id="KW-1185">Reference proteome</keyword>
<evidence type="ECO:0000313" key="1">
    <source>
        <dbReference type="EMBL" id="KAH6636894.1"/>
    </source>
</evidence>
<sequence>MAPSQLLPKPQGTPPTPAIVAPDDNHGEPSFQFTCDDYDGDNDQDHHHDHDQDEQIIELSAANPPERKHSLSPATLLHPHHSPSLRPPAPESTFAMATEDGLADGGSNGPTPKNPFNFQTQFISSGPVKSNIGQRRGHRYKHSSISAQHQIFQEPPPRPPPVLPASLPIPTLREAWASMQRGQRARLWWCCCHAAIAMYVFFGAEGSLAMTALSHLVFFDVGSAAVCVAVDVLGNFEVWRRSSIRHPFGLQRAEVLAGFAMSVFLVFGGFDLISHNLKHFLETVGDHTPHHPPTTSHASDGEAPLDSHGHTHGVRYITPGTVDFTCLAAVVSTLVSAYGLRNHGRIRRVMRVPFPYLARLLPGAGILANPFHFLTLCFSFLMLLLPLLSVPHLVWLDRLLCAAIAASMFVLGTRLAVAQGLMLLMSYSELSASPAAAAAINNNPNNPTKPALISSNNTTNMKLHKPDPDTATVSSVVREIESEPHVARVEEAQFWQVHYGLGMANLKVRVVGANGKGGGVGGGSSGVVSSHAGTDDDGALSQLRARLARVVQNRLGEGYGRGGNLRWEVTVQTCSDG</sequence>
<name>A0ACB7PDQ0_9PEZI</name>
<evidence type="ECO:0000313" key="2">
    <source>
        <dbReference type="Proteomes" id="UP000724584"/>
    </source>
</evidence>
<proteinExistence type="predicted"/>
<accession>A0ACB7PDQ0</accession>
<reference evidence="1 2" key="1">
    <citation type="journal article" date="2021" name="Nat. Commun.">
        <title>Genetic determinants of endophytism in the Arabidopsis root mycobiome.</title>
        <authorList>
            <person name="Mesny F."/>
            <person name="Miyauchi S."/>
            <person name="Thiergart T."/>
            <person name="Pickel B."/>
            <person name="Atanasova L."/>
            <person name="Karlsson M."/>
            <person name="Huettel B."/>
            <person name="Barry K.W."/>
            <person name="Haridas S."/>
            <person name="Chen C."/>
            <person name="Bauer D."/>
            <person name="Andreopoulos W."/>
            <person name="Pangilinan J."/>
            <person name="LaButti K."/>
            <person name="Riley R."/>
            <person name="Lipzen A."/>
            <person name="Clum A."/>
            <person name="Drula E."/>
            <person name="Henrissat B."/>
            <person name="Kohler A."/>
            <person name="Grigoriev I.V."/>
            <person name="Martin F.M."/>
            <person name="Hacquard S."/>
        </authorList>
    </citation>
    <scope>NUCLEOTIDE SEQUENCE [LARGE SCALE GENOMIC DNA]</scope>
    <source>
        <strain evidence="1 2">MPI-SDFR-AT-0079</strain>
    </source>
</reference>
<organism evidence="1 2">
    <name type="scientific">Chaetomium tenue</name>
    <dbReference type="NCBI Taxonomy" id="1854479"/>
    <lineage>
        <taxon>Eukaryota</taxon>
        <taxon>Fungi</taxon>
        <taxon>Dikarya</taxon>
        <taxon>Ascomycota</taxon>
        <taxon>Pezizomycotina</taxon>
        <taxon>Sordariomycetes</taxon>
        <taxon>Sordariomycetidae</taxon>
        <taxon>Sordariales</taxon>
        <taxon>Chaetomiaceae</taxon>
        <taxon>Chaetomium</taxon>
    </lineage>
</organism>
<protein>
    <submittedName>
        <fullName evidence="1">Cation efflux family-domain-containing protein</fullName>
    </submittedName>
</protein>
<dbReference type="Proteomes" id="UP000724584">
    <property type="component" value="Unassembled WGS sequence"/>
</dbReference>
<comment type="caution">
    <text evidence="1">The sequence shown here is derived from an EMBL/GenBank/DDBJ whole genome shotgun (WGS) entry which is preliminary data.</text>
</comment>